<name>A0A917FLC5_9NOCA</name>
<accession>A0A917FLC5</accession>
<dbReference type="AlphaFoldDB" id="A0A917FLC5"/>
<keyword evidence="2" id="KW-1185">Reference proteome</keyword>
<dbReference type="Proteomes" id="UP000654257">
    <property type="component" value="Unassembled WGS sequence"/>
</dbReference>
<reference evidence="1" key="2">
    <citation type="submission" date="2020-09" db="EMBL/GenBank/DDBJ databases">
        <authorList>
            <person name="Sun Q."/>
            <person name="Sedlacek I."/>
        </authorList>
    </citation>
    <scope>NUCLEOTIDE SEQUENCE</scope>
    <source>
        <strain evidence="1">CCM 7905</strain>
    </source>
</reference>
<sequence>MRVVVGQCAHVQNPGSVGNPAEIRRGSRYGRRRRPVEGMNAYHCNCCYEGYPQRESLPLRPGPLAVHTGTVRND</sequence>
<organism evidence="1 2">
    <name type="scientific">Rhodococcoides trifolii</name>
    <dbReference type="NCBI Taxonomy" id="908250"/>
    <lineage>
        <taxon>Bacteria</taxon>
        <taxon>Bacillati</taxon>
        <taxon>Actinomycetota</taxon>
        <taxon>Actinomycetes</taxon>
        <taxon>Mycobacteriales</taxon>
        <taxon>Nocardiaceae</taxon>
        <taxon>Rhodococcoides</taxon>
    </lineage>
</organism>
<reference evidence="1" key="1">
    <citation type="journal article" date="2014" name="Int. J. Syst. Evol. Microbiol.">
        <title>Complete genome sequence of Corynebacterium casei LMG S-19264T (=DSM 44701T), isolated from a smear-ripened cheese.</title>
        <authorList>
            <consortium name="US DOE Joint Genome Institute (JGI-PGF)"/>
            <person name="Walter F."/>
            <person name="Albersmeier A."/>
            <person name="Kalinowski J."/>
            <person name="Ruckert C."/>
        </authorList>
    </citation>
    <scope>NUCLEOTIDE SEQUENCE</scope>
    <source>
        <strain evidence="1">CCM 7905</strain>
    </source>
</reference>
<proteinExistence type="predicted"/>
<dbReference type="EMBL" id="BMCU01000001">
    <property type="protein sequence ID" value="GGF90775.1"/>
    <property type="molecule type" value="Genomic_DNA"/>
</dbReference>
<protein>
    <submittedName>
        <fullName evidence="1">Uncharacterized protein</fullName>
    </submittedName>
</protein>
<gene>
    <name evidence="1" type="ORF">GCM10007304_00870</name>
</gene>
<evidence type="ECO:0000313" key="1">
    <source>
        <dbReference type="EMBL" id="GGF90775.1"/>
    </source>
</evidence>
<comment type="caution">
    <text evidence="1">The sequence shown here is derived from an EMBL/GenBank/DDBJ whole genome shotgun (WGS) entry which is preliminary data.</text>
</comment>
<evidence type="ECO:0000313" key="2">
    <source>
        <dbReference type="Proteomes" id="UP000654257"/>
    </source>
</evidence>